<keyword evidence="1" id="KW-0472">Membrane</keyword>
<gene>
    <name evidence="2" type="ORF">M917_0704</name>
</gene>
<keyword evidence="1" id="KW-1133">Transmembrane helix</keyword>
<keyword evidence="1" id="KW-0812">Transmembrane</keyword>
<dbReference type="STRING" id="1354303.M917_0704"/>
<feature type="transmembrane region" description="Helical" evidence="1">
    <location>
        <begin position="12"/>
        <end position="29"/>
    </location>
</feature>
<reference evidence="2 3" key="1">
    <citation type="journal article" date="2013" name="Genome Announc.">
        <title>Draft Genome Sequence of Psychrobacter aquaticus Strain CMS 56T, Isolated from a Cyanobacterial Mat Sample Collected from Water Bodies in the McMurdo Dry Valley Region of Antarctica.</title>
        <authorList>
            <person name="Reddy G.S."/>
            <person name="Ara S."/>
            <person name="Singh A."/>
            <person name="Kumar Pinnaka A."/>
            <person name="Shivaji S."/>
        </authorList>
    </citation>
    <scope>NUCLEOTIDE SEQUENCE [LARGE SCALE GENOMIC DNA]</scope>
    <source>
        <strain evidence="2 3">CMS 56</strain>
    </source>
</reference>
<proteinExistence type="predicted"/>
<dbReference type="EMBL" id="AUSW01000014">
    <property type="protein sequence ID" value="ERL56426.1"/>
    <property type="molecule type" value="Genomic_DNA"/>
</dbReference>
<organism evidence="2 3">
    <name type="scientific">Psychrobacter aquaticus CMS 56</name>
    <dbReference type="NCBI Taxonomy" id="1354303"/>
    <lineage>
        <taxon>Bacteria</taxon>
        <taxon>Pseudomonadati</taxon>
        <taxon>Pseudomonadota</taxon>
        <taxon>Gammaproteobacteria</taxon>
        <taxon>Moraxellales</taxon>
        <taxon>Moraxellaceae</taxon>
        <taxon>Psychrobacter</taxon>
    </lineage>
</organism>
<comment type="caution">
    <text evidence="2">The sequence shown here is derived from an EMBL/GenBank/DDBJ whole genome shotgun (WGS) entry which is preliminary data.</text>
</comment>
<dbReference type="PATRIC" id="fig|1354303.4.peg.693"/>
<sequence length="38" mass="4299">MIKRLKTDTDSLVSHASKLLICAFIILALQDHDQKQFG</sequence>
<keyword evidence="3" id="KW-1185">Reference proteome</keyword>
<evidence type="ECO:0000256" key="1">
    <source>
        <dbReference type="SAM" id="Phobius"/>
    </source>
</evidence>
<evidence type="ECO:0000313" key="2">
    <source>
        <dbReference type="EMBL" id="ERL56426.1"/>
    </source>
</evidence>
<evidence type="ECO:0000313" key="3">
    <source>
        <dbReference type="Proteomes" id="UP000016761"/>
    </source>
</evidence>
<accession>U4T8G1</accession>
<name>U4T8G1_9GAMM</name>
<dbReference type="Proteomes" id="UP000016761">
    <property type="component" value="Unassembled WGS sequence"/>
</dbReference>
<dbReference type="AlphaFoldDB" id="U4T8G1"/>
<protein>
    <submittedName>
        <fullName evidence="2">Uncharacterized protein</fullName>
    </submittedName>
</protein>